<dbReference type="Pfam" id="PF01565">
    <property type="entry name" value="FAD_binding_4"/>
    <property type="match status" value="1"/>
</dbReference>
<evidence type="ECO:0000256" key="1">
    <source>
        <dbReference type="ARBA" id="ARBA00001974"/>
    </source>
</evidence>
<sequence>MTSRKPPSPELIGRFAAIVGDRYALTDPDTQAPFLTEWRRLYHGRTPIVLRPGSVAEVAEILKLASESGTSVVPQSGNTGLVGAQVPDESGSEIVVSVSRLDAIRAVDPQGFTMTVEAGVILERVQQAADEVDRLFPLSLAAEGSCEIGGNISTNAGGTGVLAYGNTRDLVLGLEVVLPTGEIWNGLRRLRKDNTGYDLKHLFIGAEGTLGIVTAAVLKLFPKPAAREVAIVGLARPEDAVALFDRVKKAAGNSVVAFELMARRGLEFVLTHVDGARDPMAEPHPWYVLVEIASGHGRDEARGLIEETLGEAFEAGLISDAAVAESLDQAADFWHLRHMLSEVQLHEGGSIKHDIAVPIAAIPAFLDEANAAVEKLIPGCRPVPFGHLGDGNLHYNISQPEGADKEEYLARWDDMSAVVHEIVRAHDGSISAEHGIGRLKRHLMDTVRDPLELDLMRRVKRSFDPNGIMNPGRVL</sequence>
<dbReference type="InterPro" id="IPR006094">
    <property type="entry name" value="Oxid_FAD_bind_N"/>
</dbReference>
<dbReference type="PANTHER" id="PTHR43716:SF2">
    <property type="entry name" value="BLL6224 PROTEIN"/>
    <property type="match status" value="1"/>
</dbReference>
<dbReference type="RefSeq" id="WP_306884123.1">
    <property type="nucleotide sequence ID" value="NZ_JAUSUL010000001.1"/>
</dbReference>
<dbReference type="PROSITE" id="PS51387">
    <property type="entry name" value="FAD_PCMH"/>
    <property type="match status" value="1"/>
</dbReference>
<evidence type="ECO:0000313" key="6">
    <source>
        <dbReference type="EMBL" id="MDQ0314351.1"/>
    </source>
</evidence>
<accession>A0AAE4AQQ5</accession>
<dbReference type="InterPro" id="IPR016166">
    <property type="entry name" value="FAD-bd_PCMH"/>
</dbReference>
<evidence type="ECO:0000259" key="5">
    <source>
        <dbReference type="PROSITE" id="PS51387"/>
    </source>
</evidence>
<dbReference type="InterPro" id="IPR016169">
    <property type="entry name" value="FAD-bd_PCMH_sub2"/>
</dbReference>
<dbReference type="AlphaFoldDB" id="A0AAE4AQQ5"/>
<dbReference type="SUPFAM" id="SSF56176">
    <property type="entry name" value="FAD-binding/transporter-associated domain-like"/>
    <property type="match status" value="1"/>
</dbReference>
<dbReference type="GO" id="GO:0071949">
    <property type="term" value="F:FAD binding"/>
    <property type="evidence" value="ECO:0007669"/>
    <property type="project" value="InterPro"/>
</dbReference>
<evidence type="ECO:0000313" key="7">
    <source>
        <dbReference type="Proteomes" id="UP001229244"/>
    </source>
</evidence>
<dbReference type="EMBL" id="JAUSUL010000001">
    <property type="protein sequence ID" value="MDQ0314351.1"/>
    <property type="molecule type" value="Genomic_DNA"/>
</dbReference>
<dbReference type="InterPro" id="IPR004113">
    <property type="entry name" value="FAD-bd_oxidored_4_C"/>
</dbReference>
<dbReference type="GO" id="GO:0003824">
    <property type="term" value="F:catalytic activity"/>
    <property type="evidence" value="ECO:0007669"/>
    <property type="project" value="InterPro"/>
</dbReference>
<comment type="caution">
    <text evidence="6">The sequence shown here is derived from an EMBL/GenBank/DDBJ whole genome shotgun (WGS) entry which is preliminary data.</text>
</comment>
<dbReference type="PANTHER" id="PTHR43716">
    <property type="entry name" value="D-2-HYDROXYGLUTARATE DEHYDROGENASE, MITOCHONDRIAL"/>
    <property type="match status" value="1"/>
</dbReference>
<gene>
    <name evidence="6" type="ORF">J2S73_000788</name>
</gene>
<feature type="domain" description="FAD-binding PCMH-type" evidence="5">
    <location>
        <begin position="42"/>
        <end position="223"/>
    </location>
</feature>
<comment type="cofactor">
    <cofactor evidence="1">
        <name>FAD</name>
        <dbReference type="ChEBI" id="CHEBI:57692"/>
    </cofactor>
</comment>
<dbReference type="InterPro" id="IPR016167">
    <property type="entry name" value="FAD-bd_PCMH_sub1"/>
</dbReference>
<dbReference type="InterPro" id="IPR016171">
    <property type="entry name" value="Vanillyl_alc_oxidase_C-sub2"/>
</dbReference>
<comment type="similarity">
    <text evidence="2">Belongs to the FAD-binding oxidoreductase/transferase type 4 family.</text>
</comment>
<dbReference type="InterPro" id="IPR016164">
    <property type="entry name" value="FAD-linked_Oxase-like_C"/>
</dbReference>
<dbReference type="InterPro" id="IPR051264">
    <property type="entry name" value="FAD-oxidored/transferase_4"/>
</dbReference>
<dbReference type="Gene3D" id="3.30.70.2740">
    <property type="match status" value="1"/>
</dbReference>
<evidence type="ECO:0000256" key="2">
    <source>
        <dbReference type="ARBA" id="ARBA00008000"/>
    </source>
</evidence>
<dbReference type="Gene3D" id="3.30.465.10">
    <property type="match status" value="1"/>
</dbReference>
<dbReference type="InterPro" id="IPR036318">
    <property type="entry name" value="FAD-bd_PCMH-like_sf"/>
</dbReference>
<evidence type="ECO:0000256" key="3">
    <source>
        <dbReference type="ARBA" id="ARBA00022630"/>
    </source>
</evidence>
<dbReference type="Proteomes" id="UP001229244">
    <property type="component" value="Unassembled WGS sequence"/>
</dbReference>
<protein>
    <submittedName>
        <fullName evidence="6">FAD/FMN-containing dehydrogenase</fullName>
    </submittedName>
</protein>
<dbReference type="Gene3D" id="1.10.45.10">
    <property type="entry name" value="Vanillyl-alcohol Oxidase, Chain A, domain 4"/>
    <property type="match status" value="1"/>
</dbReference>
<reference evidence="6" key="1">
    <citation type="submission" date="2023-07" db="EMBL/GenBank/DDBJ databases">
        <title>Genomic Encyclopedia of Type Strains, Phase IV (KMG-IV): sequencing the most valuable type-strain genomes for metagenomic binning, comparative biology and taxonomic classification.</title>
        <authorList>
            <person name="Goeker M."/>
        </authorList>
    </citation>
    <scope>NUCLEOTIDE SEQUENCE</scope>
    <source>
        <strain evidence="6">DSM 21202</strain>
    </source>
</reference>
<organism evidence="6 7">
    <name type="scientific">Amorphus orientalis</name>
    <dbReference type="NCBI Taxonomy" id="649198"/>
    <lineage>
        <taxon>Bacteria</taxon>
        <taxon>Pseudomonadati</taxon>
        <taxon>Pseudomonadota</taxon>
        <taxon>Alphaproteobacteria</taxon>
        <taxon>Hyphomicrobiales</taxon>
        <taxon>Amorphaceae</taxon>
        <taxon>Amorphus</taxon>
    </lineage>
</organism>
<dbReference type="GO" id="GO:0022904">
    <property type="term" value="P:respiratory electron transport chain"/>
    <property type="evidence" value="ECO:0007669"/>
    <property type="project" value="TreeGrafter"/>
</dbReference>
<evidence type="ECO:0000256" key="4">
    <source>
        <dbReference type="ARBA" id="ARBA00022827"/>
    </source>
</evidence>
<keyword evidence="3" id="KW-0285">Flavoprotein</keyword>
<dbReference type="SUPFAM" id="SSF55103">
    <property type="entry name" value="FAD-linked oxidases, C-terminal domain"/>
    <property type="match status" value="1"/>
</dbReference>
<dbReference type="Gene3D" id="3.30.70.2190">
    <property type="match status" value="1"/>
</dbReference>
<keyword evidence="4" id="KW-0274">FAD</keyword>
<name>A0AAE4AQQ5_9HYPH</name>
<proteinExistence type="inferred from homology"/>
<dbReference type="Pfam" id="PF02913">
    <property type="entry name" value="FAD-oxidase_C"/>
    <property type="match status" value="1"/>
</dbReference>
<keyword evidence="7" id="KW-1185">Reference proteome</keyword>
<dbReference type="Gene3D" id="3.30.43.10">
    <property type="entry name" value="Uridine Diphospho-n-acetylenolpyruvylglucosamine Reductase, domain 2"/>
    <property type="match status" value="1"/>
</dbReference>
<dbReference type="FunFam" id="1.10.45.10:FF:000001">
    <property type="entry name" value="D-lactate dehydrogenase mitochondrial"/>
    <property type="match status" value="1"/>
</dbReference>